<evidence type="ECO:0000256" key="1">
    <source>
        <dbReference type="SAM" id="MobiDB-lite"/>
    </source>
</evidence>
<name>A0A9P5XXN6_9AGAR</name>
<feature type="compositionally biased region" description="Polar residues" evidence="1">
    <location>
        <begin position="363"/>
        <end position="378"/>
    </location>
</feature>
<dbReference type="CDD" id="cd18808">
    <property type="entry name" value="SF1_C_Upf1"/>
    <property type="match status" value="1"/>
</dbReference>
<feature type="region of interest" description="Disordered" evidence="1">
    <location>
        <begin position="295"/>
        <end position="378"/>
    </location>
</feature>
<dbReference type="Proteomes" id="UP000807353">
    <property type="component" value="Unassembled WGS sequence"/>
</dbReference>
<dbReference type="InterPro" id="IPR047187">
    <property type="entry name" value="SF1_C_Upf1"/>
</dbReference>
<evidence type="ECO:0000259" key="2">
    <source>
        <dbReference type="Pfam" id="PF13087"/>
    </source>
</evidence>
<gene>
    <name evidence="3" type="ORF">BDZ94DRAFT_1009398</name>
</gene>
<dbReference type="EMBL" id="MU150315">
    <property type="protein sequence ID" value="KAF9459528.1"/>
    <property type="molecule type" value="Genomic_DNA"/>
</dbReference>
<dbReference type="PANTHER" id="PTHR10887">
    <property type="entry name" value="DNA2/NAM7 HELICASE FAMILY"/>
    <property type="match status" value="1"/>
</dbReference>
<sequence>MPVPIGDFISKNVYNGRLHSKHPVAQMSCVSFINVAEGIEDKGGFSWRNFAEIRTIVHLVRSYYRHKNFCVITPYDAQRAAIEKALKDENLPWECVFNVDSFQGNEAKFVLISVVRSGGPGFLTSINRMNVMLTRCQAGLVVVTSRSFLHRGGWNTLLGKLARHWEDCRGDDAWVEWRSVAAEKVDLPGAPGRNKSSNPFGFVNQPPATVSFSPQPTPSFYHPSFPQAHFVGPIYGHDGYGFKHYFPPASSYYPTIHPFMGGLRNASMNRPVQPFTYDNYDEAFPSLHPISTASVLATTSPPTNPHSFLNAKPKPPKVSKPQEPIRPEPAPERYHPPPPRARRRAPQPKFSENHWQPVANNHAGRNQRYTLTKSSYRL</sequence>
<reference evidence="3" key="1">
    <citation type="submission" date="2020-11" db="EMBL/GenBank/DDBJ databases">
        <authorList>
            <consortium name="DOE Joint Genome Institute"/>
            <person name="Ahrendt S."/>
            <person name="Riley R."/>
            <person name="Andreopoulos W."/>
            <person name="Labutti K."/>
            <person name="Pangilinan J."/>
            <person name="Ruiz-Duenas F.J."/>
            <person name="Barrasa J.M."/>
            <person name="Sanchez-Garcia M."/>
            <person name="Camarero S."/>
            <person name="Miyauchi S."/>
            <person name="Serrano A."/>
            <person name="Linde D."/>
            <person name="Babiker R."/>
            <person name="Drula E."/>
            <person name="Ayuso-Fernandez I."/>
            <person name="Pacheco R."/>
            <person name="Padilla G."/>
            <person name="Ferreira P."/>
            <person name="Barriuso J."/>
            <person name="Kellner H."/>
            <person name="Castanera R."/>
            <person name="Alfaro M."/>
            <person name="Ramirez L."/>
            <person name="Pisabarro A.G."/>
            <person name="Kuo A."/>
            <person name="Tritt A."/>
            <person name="Lipzen A."/>
            <person name="He G."/>
            <person name="Yan M."/>
            <person name="Ng V."/>
            <person name="Cullen D."/>
            <person name="Martin F."/>
            <person name="Rosso M.-N."/>
            <person name="Henrissat B."/>
            <person name="Hibbett D."/>
            <person name="Martinez A.T."/>
            <person name="Grigoriev I.V."/>
        </authorList>
    </citation>
    <scope>NUCLEOTIDE SEQUENCE</scope>
    <source>
        <strain evidence="3">CBS 247.69</strain>
    </source>
</reference>
<feature type="domain" description="DNA2/NAM7 helicase-like C-terminal" evidence="2">
    <location>
        <begin position="4"/>
        <end position="146"/>
    </location>
</feature>
<dbReference type="Gene3D" id="3.40.50.300">
    <property type="entry name" value="P-loop containing nucleotide triphosphate hydrolases"/>
    <property type="match status" value="1"/>
</dbReference>
<keyword evidence="4" id="KW-1185">Reference proteome</keyword>
<dbReference type="InterPro" id="IPR027417">
    <property type="entry name" value="P-loop_NTPase"/>
</dbReference>
<dbReference type="AlphaFoldDB" id="A0A9P5XXN6"/>
<dbReference type="PANTHER" id="PTHR10887:SF495">
    <property type="entry name" value="HELICASE SENATAXIN ISOFORM X1-RELATED"/>
    <property type="match status" value="1"/>
</dbReference>
<feature type="compositionally biased region" description="Polar residues" evidence="1">
    <location>
        <begin position="295"/>
        <end position="307"/>
    </location>
</feature>
<dbReference type="SUPFAM" id="SSF52540">
    <property type="entry name" value="P-loop containing nucleoside triphosphate hydrolases"/>
    <property type="match status" value="1"/>
</dbReference>
<protein>
    <submittedName>
        <fullName evidence="3">AAA domain-containing protein</fullName>
    </submittedName>
</protein>
<dbReference type="InterPro" id="IPR045055">
    <property type="entry name" value="DNA2/NAM7-like"/>
</dbReference>
<dbReference type="Pfam" id="PF13087">
    <property type="entry name" value="AAA_12"/>
    <property type="match status" value="1"/>
</dbReference>
<feature type="compositionally biased region" description="Basic and acidic residues" evidence="1">
    <location>
        <begin position="323"/>
        <end position="335"/>
    </location>
</feature>
<accession>A0A9P5XXN6</accession>
<evidence type="ECO:0000313" key="3">
    <source>
        <dbReference type="EMBL" id="KAF9459528.1"/>
    </source>
</evidence>
<dbReference type="OrthoDB" id="6513042at2759"/>
<organism evidence="3 4">
    <name type="scientific">Collybia nuda</name>
    <dbReference type="NCBI Taxonomy" id="64659"/>
    <lineage>
        <taxon>Eukaryota</taxon>
        <taxon>Fungi</taxon>
        <taxon>Dikarya</taxon>
        <taxon>Basidiomycota</taxon>
        <taxon>Agaricomycotina</taxon>
        <taxon>Agaricomycetes</taxon>
        <taxon>Agaricomycetidae</taxon>
        <taxon>Agaricales</taxon>
        <taxon>Tricholomatineae</taxon>
        <taxon>Clitocybaceae</taxon>
        <taxon>Collybia</taxon>
    </lineage>
</organism>
<proteinExistence type="predicted"/>
<evidence type="ECO:0000313" key="4">
    <source>
        <dbReference type="Proteomes" id="UP000807353"/>
    </source>
</evidence>
<dbReference type="InterPro" id="IPR041679">
    <property type="entry name" value="DNA2/NAM7-like_C"/>
</dbReference>
<comment type="caution">
    <text evidence="3">The sequence shown here is derived from an EMBL/GenBank/DDBJ whole genome shotgun (WGS) entry which is preliminary data.</text>
</comment>